<feature type="region of interest" description="Disordered" evidence="5">
    <location>
        <begin position="256"/>
        <end position="276"/>
    </location>
</feature>
<keyword evidence="6" id="KW-0472">Membrane</keyword>
<dbReference type="EMBL" id="PUHW01000353">
    <property type="protein sequence ID" value="KAG0686900.1"/>
    <property type="molecule type" value="Genomic_DNA"/>
</dbReference>
<proteinExistence type="predicted"/>
<dbReference type="InterPro" id="IPR038770">
    <property type="entry name" value="Na+/solute_symporter_sf"/>
</dbReference>
<evidence type="ECO:0000259" key="7">
    <source>
        <dbReference type="PROSITE" id="PS50157"/>
    </source>
</evidence>
<feature type="transmembrane region" description="Helical" evidence="6">
    <location>
        <begin position="968"/>
        <end position="992"/>
    </location>
</feature>
<feature type="region of interest" description="Disordered" evidence="5">
    <location>
        <begin position="432"/>
        <end position="460"/>
    </location>
</feature>
<keyword evidence="2 4" id="KW-0863">Zinc-finger</keyword>
<sequence>MSFPSRLPNLDNRHLPIPVLPSFLGISQTTQEVSNNPSNNNQDTNNISTEFSVSNDTYKQYSITQFDNIKNTSTTNIDQASNSDNTASTSSTSSNIDTNTNNISIITTGNNTGNSSTNTADHVDTSNKNIGILSTPVSTAPPSSRGIMEVTSSPTTKTISTNNKLPPLKFDQTIKNNTKFNQRFSQHPQHLQTLSIINNQNSGIPSISNVSSTSPVSSKDLKQQQHQQNYDRNEPTDIDGHAETQVLEALTRLRSSSTINSPSKTSPSISSRIPPISANNNENNVIRSYNSSPNPKIICFGLLESDDPNINNNVLFKKNNPEFKWGCESGFENLPMLQYHLTHSNCILPFVPNGKTLEDLSQPSKLRIIENALSNCILSNEKLSPEYKNNIGNSNNNSNNNNSNSNLMNGIGAILGMGGYWGTVLSSSSNAPTSNLSSSQIMHSPSSPNDPMVQQQQQQQIALPSIQNLGRQNRIPPIQELQLLSPQLPSSQFQHSQLNSPLIQNSQQQKQLSSISGIKSQSQISINDLVEATIKIEEEENKKNNINSNDNNQSVSKLKGKGKTMLNKVDKVTNSSKLNSITSNTNKLDIKGRIIKASKQPSLIKSNKSIIRQSNSKISKTTKKPKVFKCSFCKKEFTRKSNLDSHLITHSNDRPHVCQECGKSFARLSDRTRHESTTHQLIKTFQCRGIKKDGIREWGCGHFYSRADGLRKHFKSFAGKQCLYDFLRDLHGDTDELFIAFRGKPSQEKNSKNNSKLLKNNSRSIRSRQSGSDPSDDFVSDDDEDDEDEDDEDDDEEDEENDDEIIIDSDHNIGYPVTKAFSVADSYLQKIIPTKVHTPLKKIFDYLVKKWFFIGLASFIALAHSFPNATDGVQIDYWAVAIIFFISGLSIPSKELLLNMSNIHAHLSVLIMSFLITSAIVFGICCGVKAAGNEEISNWMLAGLIVTHTCPTTVSSNVVMTKQADGNVALCLCEVIVGNMLGAFITPALSQMYLSGTWQFANPANGTSVSSVYRHVMMQIGLSVFVPMFVGQIIQKIIPKQVKWCMSKLMLNKVGTFCLLLIMWSSFSTAFRQNAFTSVSHSSVIMICFFNVGIYLFFTVICFFYARPLFIIKIFPHKPDENSSKMYKSLYWAFRPFYYSKKDTVTILLCGPAKTAALGVSLVTSQYGNNNEYLGQLLVPLVLYQAEQVFTAGILVTFMKKWVHKGKLPDEEEKSTINNIETNGSNSTNGELLEDESDLQFSVLNEPLDTNVDDDGDLEEIDHSINNNNNINEKDNIDLANV</sequence>
<keyword evidence="1" id="KW-0479">Metal-binding</keyword>
<feature type="transmembrane region" description="Helical" evidence="6">
    <location>
        <begin position="1012"/>
        <end position="1034"/>
    </location>
</feature>
<feature type="compositionally biased region" description="Low complexity" evidence="5">
    <location>
        <begin position="205"/>
        <end position="218"/>
    </location>
</feature>
<feature type="domain" description="C2H2-type" evidence="7">
    <location>
        <begin position="656"/>
        <end position="684"/>
    </location>
</feature>
<evidence type="ECO:0000256" key="2">
    <source>
        <dbReference type="ARBA" id="ARBA00022771"/>
    </source>
</evidence>
<dbReference type="SUPFAM" id="SSF57667">
    <property type="entry name" value="beta-beta-alpha zinc fingers"/>
    <property type="match status" value="1"/>
</dbReference>
<feature type="compositionally biased region" description="Low complexity" evidence="5">
    <location>
        <begin position="80"/>
        <end position="100"/>
    </location>
</feature>
<dbReference type="Pfam" id="PF13593">
    <property type="entry name" value="SBF_like"/>
    <property type="match status" value="1"/>
</dbReference>
<dbReference type="Gene3D" id="1.20.1530.20">
    <property type="match status" value="1"/>
</dbReference>
<keyword evidence="9" id="KW-1185">Reference proteome</keyword>
<evidence type="ECO:0000256" key="1">
    <source>
        <dbReference type="ARBA" id="ARBA00022723"/>
    </source>
</evidence>
<evidence type="ECO:0000256" key="3">
    <source>
        <dbReference type="ARBA" id="ARBA00022833"/>
    </source>
</evidence>
<feature type="transmembrane region" description="Helical" evidence="6">
    <location>
        <begin position="1145"/>
        <end position="1165"/>
    </location>
</feature>
<feature type="compositionally biased region" description="Basic and acidic residues" evidence="5">
    <location>
        <begin position="219"/>
        <end position="238"/>
    </location>
</feature>
<feature type="region of interest" description="Disordered" evidence="5">
    <location>
        <begin position="746"/>
        <end position="805"/>
    </location>
</feature>
<dbReference type="InterPro" id="IPR016833">
    <property type="entry name" value="Put_Na-Bile_cotransptr"/>
</dbReference>
<evidence type="ECO:0000256" key="5">
    <source>
        <dbReference type="SAM" id="MobiDB-lite"/>
    </source>
</evidence>
<feature type="region of interest" description="Disordered" evidence="5">
    <location>
        <begin position="134"/>
        <end position="166"/>
    </location>
</feature>
<name>A0A9P7BEA6_9ASCO</name>
<gene>
    <name evidence="8" type="ORF">C6P40_003193</name>
</gene>
<evidence type="ECO:0000256" key="6">
    <source>
        <dbReference type="SAM" id="Phobius"/>
    </source>
</evidence>
<feature type="compositionally biased region" description="Low complexity" evidence="5">
    <location>
        <begin position="432"/>
        <end position="447"/>
    </location>
</feature>
<accession>A0A9P7BEA6</accession>
<feature type="region of interest" description="Disordered" evidence="5">
    <location>
        <begin position="30"/>
        <end position="49"/>
    </location>
</feature>
<dbReference type="Gene3D" id="3.30.160.60">
    <property type="entry name" value="Classic Zinc Finger"/>
    <property type="match status" value="2"/>
</dbReference>
<feature type="transmembrane region" description="Helical" evidence="6">
    <location>
        <begin position="1054"/>
        <end position="1071"/>
    </location>
</feature>
<evidence type="ECO:0000256" key="4">
    <source>
        <dbReference type="PROSITE-ProRule" id="PRU00042"/>
    </source>
</evidence>
<feature type="compositionally biased region" description="Polar residues" evidence="5">
    <location>
        <begin position="1216"/>
        <end position="1230"/>
    </location>
</feature>
<feature type="transmembrane region" description="Helical" evidence="6">
    <location>
        <begin position="1177"/>
        <end position="1198"/>
    </location>
</feature>
<feature type="transmembrane region" description="Helical" evidence="6">
    <location>
        <begin position="905"/>
        <end position="930"/>
    </location>
</feature>
<organism evidence="8 9">
    <name type="scientific">Pichia californica</name>
    <dbReference type="NCBI Taxonomy" id="460514"/>
    <lineage>
        <taxon>Eukaryota</taxon>
        <taxon>Fungi</taxon>
        <taxon>Dikarya</taxon>
        <taxon>Ascomycota</taxon>
        <taxon>Saccharomycotina</taxon>
        <taxon>Pichiomycetes</taxon>
        <taxon>Pichiales</taxon>
        <taxon>Pichiaceae</taxon>
        <taxon>Pichia</taxon>
    </lineage>
</organism>
<dbReference type="Proteomes" id="UP000697127">
    <property type="component" value="Unassembled WGS sequence"/>
</dbReference>
<feature type="region of interest" description="Disordered" evidence="5">
    <location>
        <begin position="205"/>
        <end position="238"/>
    </location>
</feature>
<feature type="transmembrane region" description="Helical" evidence="6">
    <location>
        <begin position="1083"/>
        <end position="1106"/>
    </location>
</feature>
<feature type="transmembrane region" description="Helical" evidence="6">
    <location>
        <begin position="875"/>
        <end position="893"/>
    </location>
</feature>
<dbReference type="GO" id="GO:0008270">
    <property type="term" value="F:zinc ion binding"/>
    <property type="evidence" value="ECO:0007669"/>
    <property type="project" value="UniProtKB-KW"/>
</dbReference>
<dbReference type="PANTHER" id="PTHR18640:SF5">
    <property type="entry name" value="SODIUM_BILE ACID COTRANSPORTER 7"/>
    <property type="match status" value="1"/>
</dbReference>
<evidence type="ECO:0000313" key="8">
    <source>
        <dbReference type="EMBL" id="KAG0686900.1"/>
    </source>
</evidence>
<evidence type="ECO:0000313" key="9">
    <source>
        <dbReference type="Proteomes" id="UP000697127"/>
    </source>
</evidence>
<feature type="region of interest" description="Disordered" evidence="5">
    <location>
        <begin position="543"/>
        <end position="563"/>
    </location>
</feature>
<feature type="compositionally biased region" description="Acidic residues" evidence="5">
    <location>
        <begin position="774"/>
        <end position="805"/>
    </location>
</feature>
<feature type="domain" description="C2H2-type" evidence="7">
    <location>
        <begin position="628"/>
        <end position="655"/>
    </location>
</feature>
<dbReference type="PROSITE" id="PS00028">
    <property type="entry name" value="ZINC_FINGER_C2H2_1"/>
    <property type="match status" value="2"/>
</dbReference>
<dbReference type="InterPro" id="IPR036236">
    <property type="entry name" value="Znf_C2H2_sf"/>
</dbReference>
<dbReference type="PROSITE" id="PS50157">
    <property type="entry name" value="ZINC_FINGER_C2H2_2"/>
    <property type="match status" value="2"/>
</dbReference>
<dbReference type="Pfam" id="PF00096">
    <property type="entry name" value="zf-C2H2"/>
    <property type="match status" value="2"/>
</dbReference>
<keyword evidence="6" id="KW-1133">Transmembrane helix</keyword>
<dbReference type="PANTHER" id="PTHR18640">
    <property type="entry name" value="SOLUTE CARRIER FAMILY 10 MEMBER 7"/>
    <property type="match status" value="1"/>
</dbReference>
<dbReference type="InterPro" id="IPR013087">
    <property type="entry name" value="Znf_C2H2_type"/>
</dbReference>
<dbReference type="GO" id="GO:0005886">
    <property type="term" value="C:plasma membrane"/>
    <property type="evidence" value="ECO:0007669"/>
    <property type="project" value="TreeGrafter"/>
</dbReference>
<feature type="compositionally biased region" description="Polar residues" evidence="5">
    <location>
        <begin position="150"/>
        <end position="164"/>
    </location>
</feature>
<keyword evidence="3" id="KW-0862">Zinc</keyword>
<dbReference type="SMART" id="SM00355">
    <property type="entry name" value="ZnF_C2H2"/>
    <property type="match status" value="2"/>
</dbReference>
<feature type="transmembrane region" description="Helical" evidence="6">
    <location>
        <begin position="851"/>
        <end position="869"/>
    </location>
</feature>
<feature type="region of interest" description="Disordered" evidence="5">
    <location>
        <begin position="1213"/>
        <end position="1232"/>
    </location>
</feature>
<feature type="region of interest" description="Disordered" evidence="5">
    <location>
        <begin position="74"/>
        <end position="100"/>
    </location>
</feature>
<feature type="compositionally biased region" description="Low complexity" evidence="5">
    <location>
        <begin position="34"/>
        <end position="48"/>
    </location>
</feature>
<feature type="compositionally biased region" description="Low complexity" evidence="5">
    <location>
        <begin position="752"/>
        <end position="762"/>
    </location>
</feature>
<protein>
    <recommendedName>
        <fullName evidence="7">C2H2-type domain-containing protein</fullName>
    </recommendedName>
</protein>
<dbReference type="FunFam" id="3.30.160.60:FF:000446">
    <property type="entry name" value="Zinc finger protein"/>
    <property type="match status" value="1"/>
</dbReference>
<feature type="non-terminal residue" evidence="8">
    <location>
        <position position="1"/>
    </location>
</feature>
<reference evidence="8" key="1">
    <citation type="submission" date="2020-11" db="EMBL/GenBank/DDBJ databases">
        <title>Kefir isolates.</title>
        <authorList>
            <person name="Marcisauskas S."/>
            <person name="Kim Y."/>
            <person name="Blasche S."/>
        </authorList>
    </citation>
    <scope>NUCLEOTIDE SEQUENCE</scope>
    <source>
        <strain evidence="8">Olga-1</strain>
    </source>
</reference>
<comment type="caution">
    <text evidence="8">The sequence shown here is derived from an EMBL/GenBank/DDBJ whole genome shotgun (WGS) entry which is preliminary data.</text>
</comment>
<keyword evidence="6" id="KW-0812">Transmembrane</keyword>